<dbReference type="GO" id="GO:0042773">
    <property type="term" value="P:ATP synthesis coupled electron transport"/>
    <property type="evidence" value="ECO:0007669"/>
    <property type="project" value="InterPro"/>
</dbReference>
<evidence type="ECO:0000256" key="1">
    <source>
        <dbReference type="ARBA" id="ARBA00004127"/>
    </source>
</evidence>
<dbReference type="PANTHER" id="PTHR22773">
    <property type="entry name" value="NADH DEHYDROGENASE"/>
    <property type="match status" value="1"/>
</dbReference>
<gene>
    <name evidence="5" type="primary">nuoN</name>
    <name evidence="8" type="ORF">HGMM_F33C03C16</name>
</gene>
<dbReference type="EMBL" id="AP011734">
    <property type="protein sequence ID" value="BAL55973.1"/>
    <property type="molecule type" value="Genomic_DNA"/>
</dbReference>
<dbReference type="InterPro" id="IPR010096">
    <property type="entry name" value="NADH-Q_OxRdtase_suN/2"/>
</dbReference>
<feature type="domain" description="NADH:quinone oxidoreductase/Mrp antiporter transmembrane" evidence="7">
    <location>
        <begin position="143"/>
        <end position="440"/>
    </location>
</feature>
<keyword evidence="5" id="KW-0520">NAD</keyword>
<feature type="transmembrane region" description="Helical" evidence="5">
    <location>
        <begin position="405"/>
        <end position="428"/>
    </location>
</feature>
<dbReference type="AlphaFoldDB" id="H5SII7"/>
<organism evidence="8">
    <name type="scientific">uncultured Planctomycetota bacterium</name>
    <dbReference type="NCBI Taxonomy" id="120965"/>
    <lineage>
        <taxon>Bacteria</taxon>
        <taxon>Pseudomonadati</taxon>
        <taxon>Planctomycetota</taxon>
        <taxon>environmental samples</taxon>
    </lineage>
</organism>
<feature type="transmembrane region" description="Helical" evidence="5">
    <location>
        <begin position="228"/>
        <end position="250"/>
    </location>
</feature>
<keyword evidence="5" id="KW-1003">Cell membrane</keyword>
<dbReference type="NCBIfam" id="TIGR01770">
    <property type="entry name" value="NDH_I_N"/>
    <property type="match status" value="1"/>
</dbReference>
<comment type="subunit">
    <text evidence="5">NDH-1 is composed of 14 different subunits. Subunits NuoA, H, J, K, L, M, N constitute the membrane sector of the complex.</text>
</comment>
<accession>H5SII7</accession>
<sequence length="535" mass="57520">MTLPEQLVSSLRRDLLAFGPEVVLVIGIITLLVVRMFRGSEKVPFGGLAAVVLGLSLVVSWWQWVTDQSLEPTSSGLSQTRYLFSNMLAYDAFTVYVRLFLTAFGLFLVALCLLSGVPDPDDAADFYVLLIGATLGMMVMASAAHLLMVYIAVEMASLPSYALAGFLKQRRDSSEAALKYVVYGGGASGLMLYGISMLAGKCGTGFLPDVAVTVAATFGSQQFDAVTLISLLLILAGLGFKLAAVPFHFWCPDVFAGASAEVAGFLSVASKGAAIALLGRVLVAFLGGMRLEGHELMPAWWAKVSWYLGPALVFLSALTMTFGNLAAYAQTNLKRLLAYSTIAHAGYMMMGLCALTREGVEASLFYLAVYFFMNLGAFAVVAFIRNLVGSEDLSGYSGLVYRAPWLTVTMAVFLLSLVGIPPLAGYMAKFQIFAAVYHAWQTQQQTGLLVLLALGLLNTVLSLFYYVNVLKVMVLHEPRDISVTKPTSPLALAYTGLLALVLTIGIFFWDPLANGTHKAVNAFHEINPGVVVSSR</sequence>
<dbReference type="GO" id="GO:0048038">
    <property type="term" value="F:quinone binding"/>
    <property type="evidence" value="ECO:0007669"/>
    <property type="project" value="UniProtKB-KW"/>
</dbReference>
<keyword evidence="2 5" id="KW-0812">Transmembrane</keyword>
<evidence type="ECO:0000256" key="2">
    <source>
        <dbReference type="ARBA" id="ARBA00022692"/>
    </source>
</evidence>
<evidence type="ECO:0000313" key="8">
    <source>
        <dbReference type="EMBL" id="BAL55973.1"/>
    </source>
</evidence>
<proteinExistence type="inferred from homology"/>
<feature type="transmembrane region" description="Helical" evidence="5">
    <location>
        <begin position="262"/>
        <end position="286"/>
    </location>
</feature>
<evidence type="ECO:0000256" key="3">
    <source>
        <dbReference type="ARBA" id="ARBA00022989"/>
    </source>
</evidence>
<feature type="transmembrane region" description="Helical" evidence="5">
    <location>
        <begin position="490"/>
        <end position="509"/>
    </location>
</feature>
<comment type="subcellular location">
    <subcellularLocation>
        <location evidence="5">Cell membrane</location>
        <topology evidence="5">Multi-pass membrane protein</topology>
    </subcellularLocation>
    <subcellularLocation>
        <location evidence="1">Endomembrane system</location>
        <topology evidence="1">Multi-pass membrane protein</topology>
    </subcellularLocation>
    <subcellularLocation>
        <location evidence="6">Membrane</location>
        <topology evidence="6">Multi-pass membrane protein</topology>
    </subcellularLocation>
</comment>
<comment type="catalytic activity">
    <reaction evidence="5">
        <text>a quinone + NADH + 5 H(+)(in) = a quinol + NAD(+) + 4 H(+)(out)</text>
        <dbReference type="Rhea" id="RHEA:57888"/>
        <dbReference type="ChEBI" id="CHEBI:15378"/>
        <dbReference type="ChEBI" id="CHEBI:24646"/>
        <dbReference type="ChEBI" id="CHEBI:57540"/>
        <dbReference type="ChEBI" id="CHEBI:57945"/>
        <dbReference type="ChEBI" id="CHEBI:132124"/>
    </reaction>
</comment>
<keyword evidence="5" id="KW-0874">Quinone</keyword>
<reference evidence="8" key="1">
    <citation type="journal article" date="2005" name="Environ. Microbiol.">
        <title>Genetic and functional properties of uncultivated thermophilic crenarchaeotes from a subsurface gold mine as revealed by analysis of genome fragments.</title>
        <authorList>
            <person name="Nunoura T."/>
            <person name="Hirayama H."/>
            <person name="Takami H."/>
            <person name="Oida H."/>
            <person name="Nishi S."/>
            <person name="Shimamura S."/>
            <person name="Suzuki Y."/>
            <person name="Inagaki F."/>
            <person name="Takai K."/>
            <person name="Nealson K.H."/>
            <person name="Horikoshi K."/>
        </authorList>
    </citation>
    <scope>NUCLEOTIDE SEQUENCE</scope>
</reference>
<protein>
    <recommendedName>
        <fullName evidence="5">NADH-quinone oxidoreductase subunit N</fullName>
        <ecNumber evidence="5">7.1.1.-</ecNumber>
    </recommendedName>
    <alternativeName>
        <fullName evidence="5">NADH dehydrogenase I subunit N</fullName>
    </alternativeName>
    <alternativeName>
        <fullName evidence="5">NDH-1 subunit N</fullName>
    </alternativeName>
</protein>
<name>H5SII7_9BACT</name>
<comment type="function">
    <text evidence="5">NDH-1 shuttles electrons from NADH, via FMN and iron-sulfur (Fe-S) centers, to quinones in the respiratory chain. The immediate electron acceptor for the enzyme in this species is believed to be ubiquinone. Couples the redox reaction to proton translocation (for every two electrons transferred, four hydrogen ions are translocated across the cytoplasmic membrane), and thus conserves the redox energy in a proton gradient.</text>
</comment>
<evidence type="ECO:0000256" key="5">
    <source>
        <dbReference type="HAMAP-Rule" id="MF_00445"/>
    </source>
</evidence>
<keyword evidence="5" id="KW-0830">Ubiquinone</keyword>
<dbReference type="GO" id="GO:0050136">
    <property type="term" value="F:NADH dehydrogenase (quinone) (non-electrogenic) activity"/>
    <property type="evidence" value="ECO:0007669"/>
    <property type="project" value="UniProtKB-UniRule"/>
</dbReference>
<dbReference type="HAMAP" id="MF_00445">
    <property type="entry name" value="NDH1_NuoN_1"/>
    <property type="match status" value="1"/>
</dbReference>
<evidence type="ECO:0000259" key="7">
    <source>
        <dbReference type="Pfam" id="PF00361"/>
    </source>
</evidence>
<keyword evidence="5" id="KW-0813">Transport</keyword>
<feature type="transmembrane region" description="Helical" evidence="5">
    <location>
        <begin position="363"/>
        <end position="384"/>
    </location>
</feature>
<keyword evidence="3 5" id="KW-1133">Transmembrane helix</keyword>
<feature type="transmembrane region" description="Helical" evidence="5">
    <location>
        <begin position="15"/>
        <end position="33"/>
    </location>
</feature>
<dbReference type="GO" id="GO:0008137">
    <property type="term" value="F:NADH dehydrogenase (ubiquinone) activity"/>
    <property type="evidence" value="ECO:0007669"/>
    <property type="project" value="InterPro"/>
</dbReference>
<feature type="transmembrane region" description="Helical" evidence="5">
    <location>
        <begin position="45"/>
        <end position="64"/>
    </location>
</feature>
<evidence type="ECO:0000256" key="6">
    <source>
        <dbReference type="RuleBase" id="RU000320"/>
    </source>
</evidence>
<dbReference type="GO" id="GO:0012505">
    <property type="term" value="C:endomembrane system"/>
    <property type="evidence" value="ECO:0007669"/>
    <property type="project" value="UniProtKB-SubCell"/>
</dbReference>
<evidence type="ECO:0000256" key="4">
    <source>
        <dbReference type="ARBA" id="ARBA00023136"/>
    </source>
</evidence>
<feature type="transmembrane region" description="Helical" evidence="5">
    <location>
        <begin position="336"/>
        <end position="357"/>
    </location>
</feature>
<keyword evidence="5" id="KW-1278">Translocase</keyword>
<feature type="transmembrane region" description="Helical" evidence="5">
    <location>
        <begin position="95"/>
        <end position="114"/>
    </location>
</feature>
<feature type="transmembrane region" description="Helical" evidence="5">
    <location>
        <begin position="306"/>
        <end position="329"/>
    </location>
</feature>
<reference evidence="8" key="2">
    <citation type="journal article" date="2012" name="PLoS ONE">
        <title>A Deeply Branching Thermophilic Bacterium with an Ancient Acetyl-CoA Pathway Dominates a Subsurface Ecosystem.</title>
        <authorList>
            <person name="Takami H."/>
            <person name="Noguchi H."/>
            <person name="Takaki Y."/>
            <person name="Uchiyama I."/>
            <person name="Toyoda A."/>
            <person name="Nishi S."/>
            <person name="Chee G.-J."/>
            <person name="Arai W."/>
            <person name="Nunoura T."/>
            <person name="Itoh T."/>
            <person name="Hattori M."/>
            <person name="Takai K."/>
        </authorList>
    </citation>
    <scope>NUCLEOTIDE SEQUENCE</scope>
</reference>
<dbReference type="EC" id="7.1.1.-" evidence="5"/>
<dbReference type="GO" id="GO:0005886">
    <property type="term" value="C:plasma membrane"/>
    <property type="evidence" value="ECO:0007669"/>
    <property type="project" value="UniProtKB-SubCell"/>
</dbReference>
<feature type="transmembrane region" description="Helical" evidence="5">
    <location>
        <begin position="126"/>
        <end position="143"/>
    </location>
</feature>
<dbReference type="Pfam" id="PF00361">
    <property type="entry name" value="Proton_antipo_M"/>
    <property type="match status" value="1"/>
</dbReference>
<dbReference type="InterPro" id="IPR001750">
    <property type="entry name" value="ND/Mrp_TM"/>
</dbReference>
<comment type="similarity">
    <text evidence="5">Belongs to the complex I subunit 2 family.</text>
</comment>
<keyword evidence="4 5" id="KW-0472">Membrane</keyword>
<feature type="transmembrane region" description="Helical" evidence="5">
    <location>
        <begin position="448"/>
        <end position="469"/>
    </location>
</feature>